<dbReference type="GeneID" id="78152197"/>
<dbReference type="PANTHER" id="PTHR30106">
    <property type="entry name" value="INNER MEMBRANE PROTEIN YEIH-RELATED"/>
    <property type="match status" value="1"/>
</dbReference>
<dbReference type="OrthoDB" id="9805703at2"/>
<feature type="transmembrane region" description="Helical" evidence="7">
    <location>
        <begin position="7"/>
        <end position="26"/>
    </location>
</feature>
<name>A0A099UFD3_9HELI</name>
<evidence type="ECO:0000256" key="7">
    <source>
        <dbReference type="SAM" id="Phobius"/>
    </source>
</evidence>
<evidence type="ECO:0000313" key="11">
    <source>
        <dbReference type="Proteomes" id="UP000064525"/>
    </source>
</evidence>
<reference evidence="8" key="2">
    <citation type="submission" date="2015-11" db="EMBL/GenBank/DDBJ databases">
        <authorList>
            <person name="Zhang Y."/>
            <person name="Guo Z."/>
        </authorList>
    </citation>
    <scope>NUCLEOTIDE SEQUENCE</scope>
    <source>
        <strain evidence="8">1</strain>
    </source>
</reference>
<dbReference type="AlphaFoldDB" id="A0A099UFD3"/>
<dbReference type="RefSeq" id="WP_034326347.1">
    <property type="nucleotide sequence ID" value="NZ_CAJTQN010000001.1"/>
</dbReference>
<evidence type="ECO:0000313" key="9">
    <source>
        <dbReference type="EMBL" id="TLD78958.1"/>
    </source>
</evidence>
<proteinExistence type="inferred from homology"/>
<dbReference type="STRING" id="76936.BN2458_PEG2100"/>
<keyword evidence="3" id="KW-1003">Cell membrane</keyword>
<dbReference type="Proteomes" id="UP000064525">
    <property type="component" value="Chromosome I"/>
</dbReference>
<feature type="transmembrane region" description="Helical" evidence="7">
    <location>
        <begin position="289"/>
        <end position="306"/>
    </location>
</feature>
<dbReference type="Pfam" id="PF03601">
    <property type="entry name" value="Cons_hypoth698"/>
    <property type="match status" value="1"/>
</dbReference>
<feature type="transmembrane region" description="Helical" evidence="7">
    <location>
        <begin position="94"/>
        <end position="112"/>
    </location>
</feature>
<dbReference type="PATRIC" id="fig|76936.10.peg.2050"/>
<gene>
    <name evidence="8" type="ORF">BN2458_PEG2100</name>
    <name evidence="9" type="ORF">LS75_004215</name>
</gene>
<feature type="transmembrane region" description="Helical" evidence="7">
    <location>
        <begin position="124"/>
        <end position="141"/>
    </location>
</feature>
<dbReference type="InterPro" id="IPR018383">
    <property type="entry name" value="UPF0324_pro"/>
</dbReference>
<feature type="transmembrane region" description="Helical" evidence="7">
    <location>
        <begin position="258"/>
        <end position="277"/>
    </location>
</feature>
<evidence type="ECO:0000256" key="4">
    <source>
        <dbReference type="ARBA" id="ARBA00022692"/>
    </source>
</evidence>
<reference evidence="11" key="3">
    <citation type="submission" date="2015-11" db="EMBL/GenBank/DDBJ databases">
        <authorList>
            <person name="Anvar S.Y."/>
        </authorList>
    </citation>
    <scope>NUCLEOTIDE SEQUENCE [LARGE SCALE GENOMIC DNA]</scope>
</reference>
<evidence type="ECO:0000256" key="5">
    <source>
        <dbReference type="ARBA" id="ARBA00022989"/>
    </source>
</evidence>
<dbReference type="Proteomes" id="UP000029925">
    <property type="component" value="Unassembled WGS sequence"/>
</dbReference>
<accession>A0A099UFD3</accession>
<feature type="transmembrane region" description="Helical" evidence="7">
    <location>
        <begin position="32"/>
        <end position="50"/>
    </location>
</feature>
<dbReference type="EMBL" id="LN907858">
    <property type="protein sequence ID" value="CUU40983.1"/>
    <property type="molecule type" value="Genomic_DNA"/>
</dbReference>
<dbReference type="PANTHER" id="PTHR30106:SF2">
    <property type="entry name" value="UPF0324 INNER MEMBRANE PROTEIN YEIH"/>
    <property type="match status" value="1"/>
</dbReference>
<organism evidence="8 11">
    <name type="scientific">Helicobacter typhlonius</name>
    <dbReference type="NCBI Taxonomy" id="76936"/>
    <lineage>
        <taxon>Bacteria</taxon>
        <taxon>Pseudomonadati</taxon>
        <taxon>Campylobacterota</taxon>
        <taxon>Epsilonproteobacteria</taxon>
        <taxon>Campylobacterales</taxon>
        <taxon>Helicobacteraceae</taxon>
        <taxon>Helicobacter</taxon>
    </lineage>
</organism>
<keyword evidence="10" id="KW-1185">Reference proteome</keyword>
<feature type="transmembrane region" description="Helical" evidence="7">
    <location>
        <begin position="318"/>
        <end position="340"/>
    </location>
</feature>
<dbReference type="GO" id="GO:0005886">
    <property type="term" value="C:plasma membrane"/>
    <property type="evidence" value="ECO:0007669"/>
    <property type="project" value="UniProtKB-SubCell"/>
</dbReference>
<evidence type="ECO:0000313" key="8">
    <source>
        <dbReference type="EMBL" id="CUU40983.1"/>
    </source>
</evidence>
<keyword evidence="4 7" id="KW-0812">Transmembrane</keyword>
<evidence type="ECO:0000256" key="2">
    <source>
        <dbReference type="ARBA" id="ARBA00007977"/>
    </source>
</evidence>
<comment type="similarity">
    <text evidence="2">Belongs to the UPF0324 family.</text>
</comment>
<sequence>MTYKNLGFVYGLIILAVISAVAMFVSSTLTPFLSPLIVGILLGAALSPFYPKLESAYNIQSGITFGAKKLLRAGIILYGSYITFGEIAKLGLNGFLVSLIVIVVVFVCALIIGKMLKLDNEISMLVGIGSAVCGAAAILALESTLKTHPSKSSVALGFIVIFGLCGMILLPIVYYSGFLPLSDYQWGIFIGASLHEVANVVGAASISPESQNVAIIVKMTRVVLLVPLLLIISYVVFKNAQKQLDLSNSAESSKQNALYIPYFAFGFLIVIGLNSWIDFPPVVVESTQFASKLLLVFAMVALGLQIDWQKFISFGAKTFVLAFILFIILMLGTYALVYFMF</sequence>
<evidence type="ECO:0000313" key="10">
    <source>
        <dbReference type="Proteomes" id="UP000029925"/>
    </source>
</evidence>
<feature type="transmembrane region" description="Helical" evidence="7">
    <location>
        <begin position="213"/>
        <end position="237"/>
    </location>
</feature>
<reference evidence="9 10" key="1">
    <citation type="journal article" date="2014" name="Genome Announc.">
        <title>Draft genome sequences of eight enterohepatic helicobacter species isolated from both laboratory and wild rodents.</title>
        <authorList>
            <person name="Sheh A."/>
            <person name="Shen Z."/>
            <person name="Fox J.G."/>
        </authorList>
    </citation>
    <scope>NUCLEOTIDE SEQUENCE [LARGE SCALE GENOMIC DNA]</scope>
    <source>
        <strain evidence="9 10">MIT 98-6810</strain>
    </source>
</reference>
<keyword evidence="6 7" id="KW-0472">Membrane</keyword>
<keyword evidence="5 7" id="KW-1133">Transmembrane helix</keyword>
<protein>
    <submittedName>
        <fullName evidence="8">Putative membrane protein YeiH</fullName>
    </submittedName>
    <submittedName>
        <fullName evidence="9">Putative sulfate exporter family transporter</fullName>
    </submittedName>
</protein>
<evidence type="ECO:0000256" key="3">
    <source>
        <dbReference type="ARBA" id="ARBA00022475"/>
    </source>
</evidence>
<comment type="subcellular location">
    <subcellularLocation>
        <location evidence="1">Cell membrane</location>
        <topology evidence="1">Multi-pass membrane protein</topology>
    </subcellularLocation>
</comment>
<evidence type="ECO:0000256" key="6">
    <source>
        <dbReference type="ARBA" id="ARBA00023136"/>
    </source>
</evidence>
<dbReference type="KEGG" id="hty:BN2458_PEG2100"/>
<evidence type="ECO:0000256" key="1">
    <source>
        <dbReference type="ARBA" id="ARBA00004651"/>
    </source>
</evidence>
<feature type="transmembrane region" description="Helical" evidence="7">
    <location>
        <begin position="153"/>
        <end position="174"/>
    </location>
</feature>
<dbReference type="EMBL" id="JRPF02000003">
    <property type="protein sequence ID" value="TLD78958.1"/>
    <property type="molecule type" value="Genomic_DNA"/>
</dbReference>